<feature type="compositionally biased region" description="Low complexity" evidence="1">
    <location>
        <begin position="290"/>
        <end position="301"/>
    </location>
</feature>
<organism evidence="3 4">
    <name type="scientific">Hymenobacter cellulosilyticus</name>
    <dbReference type="NCBI Taxonomy" id="2932248"/>
    <lineage>
        <taxon>Bacteria</taxon>
        <taxon>Pseudomonadati</taxon>
        <taxon>Bacteroidota</taxon>
        <taxon>Cytophagia</taxon>
        <taxon>Cytophagales</taxon>
        <taxon>Hymenobacteraceae</taxon>
        <taxon>Hymenobacter</taxon>
    </lineage>
</organism>
<evidence type="ECO:0000313" key="4">
    <source>
        <dbReference type="Proteomes" id="UP000831796"/>
    </source>
</evidence>
<dbReference type="AlphaFoldDB" id="A0A8T9Q5P3"/>
<feature type="domain" description="Alpha-2-macroglobulin bait region" evidence="2">
    <location>
        <begin position="40"/>
        <end position="179"/>
    </location>
</feature>
<dbReference type="Pfam" id="PF07703">
    <property type="entry name" value="A2M_BRD"/>
    <property type="match status" value="1"/>
</dbReference>
<dbReference type="RefSeq" id="WP_244675683.1">
    <property type="nucleotide sequence ID" value="NZ_CP095046.1"/>
</dbReference>
<dbReference type="InterPro" id="IPR011625">
    <property type="entry name" value="A2M_N_BRD"/>
</dbReference>
<keyword evidence="4" id="KW-1185">Reference proteome</keyword>
<evidence type="ECO:0000256" key="1">
    <source>
        <dbReference type="SAM" id="MobiDB-lite"/>
    </source>
</evidence>
<proteinExistence type="predicted"/>
<name>A0A8T9Q5P3_9BACT</name>
<feature type="region of interest" description="Disordered" evidence="1">
    <location>
        <begin position="281"/>
        <end position="313"/>
    </location>
</feature>
<dbReference type="EMBL" id="CP095046">
    <property type="protein sequence ID" value="UOQ72292.1"/>
    <property type="molecule type" value="Genomic_DNA"/>
</dbReference>
<protein>
    <recommendedName>
        <fullName evidence="2">Alpha-2-macroglobulin bait region domain-containing protein</fullName>
    </recommendedName>
</protein>
<reference evidence="3" key="1">
    <citation type="submission" date="2022-04" db="EMBL/GenBank/DDBJ databases">
        <title>Hymenobacter sp. isolated from the air.</title>
        <authorList>
            <person name="Won M."/>
            <person name="Lee C.-M."/>
            <person name="Woen H.-Y."/>
            <person name="Kwon S.-W."/>
        </authorList>
    </citation>
    <scope>NUCLEOTIDE SEQUENCE</scope>
    <source>
        <strain evidence="3">5116S-3</strain>
    </source>
</reference>
<gene>
    <name evidence="3" type="ORF">MUN79_27735</name>
</gene>
<dbReference type="KEGG" id="hcu:MUN79_27735"/>
<evidence type="ECO:0000313" key="3">
    <source>
        <dbReference type="EMBL" id="UOQ72292.1"/>
    </source>
</evidence>
<sequence length="313" mass="34076">MLEATVPATAGSEAVQTEQPFTLYSAASAKLPLPTPDWFVTLQDSVLPGQPARFLVGSSEAEARILVEAEAKGESLRREWLTLQAGEQRVLEVPTTAALSEAQLYVHVTQVRDNRLYLHSATVQVATPPAPLVLSIATFRDKLQPGQKETWRVTIHQAAGQPAQAELLATLYDKSLDVFRAHSFSGLEFPRPYYPAGLAWTGRFGVEESNGLFDVEPNDSDVAVLYPHLNWWRYSLGNEESRNDYKLLSKNSRVRFTPPMIKQDVEVIAAGAPAPQALRMSVSSDKVSDTASGENAAEAAAAPPPSTAAPRLI</sequence>
<dbReference type="Proteomes" id="UP000831796">
    <property type="component" value="Chromosome"/>
</dbReference>
<dbReference type="SMART" id="SM01359">
    <property type="entry name" value="A2M_N_2"/>
    <property type="match status" value="1"/>
</dbReference>
<evidence type="ECO:0000259" key="2">
    <source>
        <dbReference type="SMART" id="SM01359"/>
    </source>
</evidence>
<accession>A0A8T9Q5P3</accession>